<dbReference type="GO" id="GO:0003676">
    <property type="term" value="F:nucleic acid binding"/>
    <property type="evidence" value="ECO:0007669"/>
    <property type="project" value="InterPro"/>
</dbReference>
<organism evidence="2 3">
    <name type="scientific">Cucumis melo var. makuwa</name>
    <name type="common">Oriental melon</name>
    <dbReference type="NCBI Taxonomy" id="1194695"/>
    <lineage>
        <taxon>Eukaryota</taxon>
        <taxon>Viridiplantae</taxon>
        <taxon>Streptophyta</taxon>
        <taxon>Embryophyta</taxon>
        <taxon>Tracheophyta</taxon>
        <taxon>Spermatophyta</taxon>
        <taxon>Magnoliopsida</taxon>
        <taxon>eudicotyledons</taxon>
        <taxon>Gunneridae</taxon>
        <taxon>Pentapetalae</taxon>
        <taxon>rosids</taxon>
        <taxon>fabids</taxon>
        <taxon>Cucurbitales</taxon>
        <taxon>Cucurbitaceae</taxon>
        <taxon>Benincaseae</taxon>
        <taxon>Cucumis</taxon>
    </lineage>
</organism>
<reference evidence="2 3" key="1">
    <citation type="submission" date="2019-08" db="EMBL/GenBank/DDBJ databases">
        <title>Draft genome sequences of two oriental melons (Cucumis melo L. var makuwa).</title>
        <authorList>
            <person name="Kwon S.-Y."/>
        </authorList>
    </citation>
    <scope>NUCLEOTIDE SEQUENCE [LARGE SCALE GENOMIC DNA]</scope>
    <source>
        <strain evidence="3">cv. Chang Bougi</strain>
        <tissue evidence="2">Leaf</tissue>
    </source>
</reference>
<dbReference type="AlphaFoldDB" id="A0A5D3CI54"/>
<keyword evidence="1" id="KW-0472">Membrane</keyword>
<feature type="transmembrane region" description="Helical" evidence="1">
    <location>
        <begin position="66"/>
        <end position="85"/>
    </location>
</feature>
<dbReference type="SUPFAM" id="SSF53098">
    <property type="entry name" value="Ribonuclease H-like"/>
    <property type="match status" value="1"/>
</dbReference>
<dbReference type="EMBL" id="SSTD01010878">
    <property type="protein sequence ID" value="TYK11235.1"/>
    <property type="molecule type" value="Genomic_DNA"/>
</dbReference>
<dbReference type="InterPro" id="IPR012337">
    <property type="entry name" value="RNaseH-like_sf"/>
</dbReference>
<evidence type="ECO:0000313" key="2">
    <source>
        <dbReference type="EMBL" id="TYK11235.1"/>
    </source>
</evidence>
<name>A0A5D3CI54_CUCMM</name>
<proteinExistence type="predicted"/>
<dbReference type="Proteomes" id="UP000321947">
    <property type="component" value="Unassembled WGS sequence"/>
</dbReference>
<dbReference type="InterPro" id="IPR036397">
    <property type="entry name" value="RNaseH_sf"/>
</dbReference>
<keyword evidence="1" id="KW-1133">Transmembrane helix</keyword>
<dbReference type="PANTHER" id="PTHR42648:SF31">
    <property type="entry name" value="RNA-DIRECTED DNA POLYMERASE"/>
    <property type="match status" value="1"/>
</dbReference>
<protein>
    <submittedName>
        <fullName evidence="2">Retrovirus-related Pol polyprotein from transposon TNT 1-94</fullName>
    </submittedName>
</protein>
<accession>A0A5D3CI54</accession>
<dbReference type="InterPro" id="IPR039537">
    <property type="entry name" value="Retrotran_Ty1/copia-like"/>
</dbReference>
<keyword evidence="1" id="KW-0812">Transmembrane</keyword>
<evidence type="ECO:0000256" key="1">
    <source>
        <dbReference type="SAM" id="Phobius"/>
    </source>
</evidence>
<gene>
    <name evidence="2" type="ORF">E5676_scaffold227G00880</name>
</gene>
<sequence>MSCYSLAYMDSVRSSKNQSRSYSIYKNPHGTPLREKRIGIVSPPSSDVALTATPSQPTMSPPFTKIVNFVAISLLAILSLSVGIVTNKVISSNSTALDVTPSTFWLLDSTCCNHMMSNISLLSSPIPVHSLPPIYSTDGSGSANRVDNAMDYKDSQLLSFLVQQGTLIQCSCPHTSEQNGRAKRKYQKILEFVRAQLLFASYPEKFWEEVVLTSIYVINCLPSQVIHNVRAQLF</sequence>
<dbReference type="PANTHER" id="PTHR42648">
    <property type="entry name" value="TRANSPOSASE, PUTATIVE-RELATED"/>
    <property type="match status" value="1"/>
</dbReference>
<comment type="caution">
    <text evidence="2">The sequence shown here is derived from an EMBL/GenBank/DDBJ whole genome shotgun (WGS) entry which is preliminary data.</text>
</comment>
<dbReference type="Gene3D" id="3.30.420.10">
    <property type="entry name" value="Ribonuclease H-like superfamily/Ribonuclease H"/>
    <property type="match status" value="1"/>
</dbReference>
<evidence type="ECO:0000313" key="3">
    <source>
        <dbReference type="Proteomes" id="UP000321947"/>
    </source>
</evidence>